<dbReference type="PRINTS" id="PR00625">
    <property type="entry name" value="JDOMAIN"/>
</dbReference>
<feature type="domain" description="J" evidence="1">
    <location>
        <begin position="53"/>
        <end position="121"/>
    </location>
</feature>
<dbReference type="PROSITE" id="PS50076">
    <property type="entry name" value="DNAJ_2"/>
    <property type="match status" value="1"/>
</dbReference>
<dbReference type="SMART" id="SM00271">
    <property type="entry name" value="DnaJ"/>
    <property type="match status" value="1"/>
</dbReference>
<dbReference type="AlphaFoldDB" id="I3T5A5"/>
<dbReference type="PANTHER" id="PTHR45090">
    <property type="entry name" value="CHAPERONE PROTEIN DNAJ 20 CHLOROPLASTIC"/>
    <property type="match status" value="1"/>
</dbReference>
<dbReference type="Gene3D" id="1.10.287.110">
    <property type="entry name" value="DnaJ domain"/>
    <property type="match status" value="1"/>
</dbReference>
<evidence type="ECO:0000313" key="2">
    <source>
        <dbReference type="EMBL" id="AFK47697.1"/>
    </source>
</evidence>
<reference evidence="2" key="1">
    <citation type="submission" date="2012-05" db="EMBL/GenBank/DDBJ databases">
        <authorList>
            <person name="Krishnakumar V."/>
            <person name="Cheung F."/>
            <person name="Xiao Y."/>
            <person name="Chan A."/>
            <person name="Moskal W.A."/>
            <person name="Town C.D."/>
        </authorList>
    </citation>
    <scope>NUCLEOTIDE SEQUENCE</scope>
</reference>
<sequence>MDALSLSSNSSISISKPFHCLPNSSKQQRASQVNFAISCRGATKLKEETTHGNLYKVLSLKPGSAMDEIKRAYRSMALQYHPDVCHDPSMKEESTKMFVQLNEAYKTLSNPLLRAEYDSEIELDFRSETNIVRDEGLRNMWQELVVDDLNLKTRSRRRMGQKGVSGSSRMRTRT</sequence>
<accession>I3T5A5</accession>
<organism evidence="2">
    <name type="scientific">Lotus japonicus</name>
    <name type="common">Lotus corniculatus var. japonicus</name>
    <dbReference type="NCBI Taxonomy" id="34305"/>
    <lineage>
        <taxon>Eukaryota</taxon>
        <taxon>Viridiplantae</taxon>
        <taxon>Streptophyta</taxon>
        <taxon>Embryophyta</taxon>
        <taxon>Tracheophyta</taxon>
        <taxon>Spermatophyta</taxon>
        <taxon>Magnoliopsida</taxon>
        <taxon>eudicotyledons</taxon>
        <taxon>Gunneridae</taxon>
        <taxon>Pentapetalae</taxon>
        <taxon>rosids</taxon>
        <taxon>fabids</taxon>
        <taxon>Fabales</taxon>
        <taxon>Fabaceae</taxon>
        <taxon>Papilionoideae</taxon>
        <taxon>50 kb inversion clade</taxon>
        <taxon>NPAAA clade</taxon>
        <taxon>Hologalegina</taxon>
        <taxon>robinioid clade</taxon>
        <taxon>Loteae</taxon>
        <taxon>Lotus</taxon>
    </lineage>
</organism>
<protein>
    <recommendedName>
        <fullName evidence="1">J domain-containing protein</fullName>
    </recommendedName>
</protein>
<proteinExistence type="evidence at transcript level"/>
<dbReference type="SUPFAM" id="SSF46565">
    <property type="entry name" value="Chaperone J-domain"/>
    <property type="match status" value="1"/>
</dbReference>
<name>I3T5A5_LOTJA</name>
<evidence type="ECO:0000259" key="1">
    <source>
        <dbReference type="PROSITE" id="PS50076"/>
    </source>
</evidence>
<dbReference type="KEGG" id="lja:130715843"/>
<dbReference type="CDD" id="cd06257">
    <property type="entry name" value="DnaJ"/>
    <property type="match status" value="1"/>
</dbReference>
<dbReference type="RefSeq" id="XP_057421958.1">
    <property type="nucleotide sequence ID" value="XM_057565975.1"/>
</dbReference>
<dbReference type="InterPro" id="IPR001623">
    <property type="entry name" value="DnaJ_domain"/>
</dbReference>
<dbReference type="PANTHER" id="PTHR45090:SF8">
    <property type="entry name" value="J DOMAIN-CONTAINING PROTEIN"/>
    <property type="match status" value="1"/>
</dbReference>
<dbReference type="GO" id="GO:0009507">
    <property type="term" value="C:chloroplast"/>
    <property type="evidence" value="ECO:0007669"/>
    <property type="project" value="TreeGrafter"/>
</dbReference>
<dbReference type="InterPro" id="IPR036869">
    <property type="entry name" value="J_dom_sf"/>
</dbReference>
<dbReference type="EMBL" id="BT147903">
    <property type="protein sequence ID" value="AFK47697.1"/>
    <property type="molecule type" value="mRNA"/>
</dbReference>
<dbReference type="GeneID" id="130715843"/>
<dbReference type="InterPro" id="IPR053232">
    <property type="entry name" value="DnaJ_C/III_chloroplastic"/>
</dbReference>
<dbReference type="OrthoDB" id="10250354at2759"/>
<dbReference type="Pfam" id="PF00226">
    <property type="entry name" value="DnaJ"/>
    <property type="match status" value="1"/>
</dbReference>